<feature type="compositionally biased region" description="Polar residues" evidence="2">
    <location>
        <begin position="759"/>
        <end position="768"/>
    </location>
</feature>
<feature type="compositionally biased region" description="Basic and acidic residues" evidence="2">
    <location>
        <begin position="1000"/>
        <end position="1009"/>
    </location>
</feature>
<name>A0A6G0TZN1_APHGL</name>
<feature type="compositionally biased region" description="Basic and acidic residues" evidence="2">
    <location>
        <begin position="1314"/>
        <end position="1331"/>
    </location>
</feature>
<feature type="compositionally biased region" description="Basic and acidic residues" evidence="2">
    <location>
        <begin position="1270"/>
        <end position="1300"/>
    </location>
</feature>
<feature type="domain" description="Gelsolin-like" evidence="3">
    <location>
        <begin position="2067"/>
        <end position="2156"/>
    </location>
</feature>
<dbReference type="GO" id="GO:0051015">
    <property type="term" value="F:actin filament binding"/>
    <property type="evidence" value="ECO:0007669"/>
    <property type="project" value="InterPro"/>
</dbReference>
<dbReference type="SUPFAM" id="SSF47050">
    <property type="entry name" value="VHP, Villin headpiece domain"/>
    <property type="match status" value="1"/>
</dbReference>
<dbReference type="InterPro" id="IPR007122">
    <property type="entry name" value="Villin/Gelsolin"/>
</dbReference>
<dbReference type="GO" id="GO:0051014">
    <property type="term" value="P:actin filament severing"/>
    <property type="evidence" value="ECO:0007669"/>
    <property type="project" value="TreeGrafter"/>
</dbReference>
<dbReference type="Gene3D" id="3.40.20.10">
    <property type="entry name" value="Severin"/>
    <property type="match status" value="5"/>
</dbReference>
<comment type="similarity">
    <text evidence="1">Belongs to the villin/gelsolin family.</text>
</comment>
<evidence type="ECO:0000256" key="1">
    <source>
        <dbReference type="ARBA" id="ARBA00008418"/>
    </source>
</evidence>
<gene>
    <name evidence="4" type="ORF">AGLY_003772</name>
</gene>
<protein>
    <recommendedName>
        <fullName evidence="3">Gelsolin-like domain-containing protein</fullName>
    </recommendedName>
</protein>
<dbReference type="SMART" id="SM00262">
    <property type="entry name" value="GEL"/>
    <property type="match status" value="3"/>
</dbReference>
<reference evidence="4 5" key="1">
    <citation type="submission" date="2019-08" db="EMBL/GenBank/DDBJ databases">
        <title>The genome of the soybean aphid Biotype 1, its phylome, world population structure and adaptation to the North American continent.</title>
        <authorList>
            <person name="Giordano R."/>
            <person name="Donthu R.K."/>
            <person name="Hernandez A.G."/>
            <person name="Wright C.L."/>
            <person name="Zimin A.V."/>
        </authorList>
    </citation>
    <scope>NUCLEOTIDE SEQUENCE [LARGE SCALE GENOMIC DNA]</scope>
    <source>
        <tissue evidence="4">Whole aphids</tissue>
    </source>
</reference>
<dbReference type="GO" id="GO:0015629">
    <property type="term" value="C:actin cytoskeleton"/>
    <property type="evidence" value="ECO:0007669"/>
    <property type="project" value="TreeGrafter"/>
</dbReference>
<evidence type="ECO:0000259" key="3">
    <source>
        <dbReference type="Pfam" id="PF00626"/>
    </source>
</evidence>
<keyword evidence="5" id="KW-1185">Reference proteome</keyword>
<dbReference type="Gene3D" id="1.10.950.10">
    <property type="entry name" value="Villin headpiece domain"/>
    <property type="match status" value="1"/>
</dbReference>
<dbReference type="GO" id="GO:0005737">
    <property type="term" value="C:cytoplasm"/>
    <property type="evidence" value="ECO:0007669"/>
    <property type="project" value="TreeGrafter"/>
</dbReference>
<dbReference type="GO" id="GO:0005546">
    <property type="term" value="F:phosphatidylinositol-4,5-bisphosphate binding"/>
    <property type="evidence" value="ECO:0007669"/>
    <property type="project" value="TreeGrafter"/>
</dbReference>
<dbReference type="InterPro" id="IPR007123">
    <property type="entry name" value="Gelsolin-like_dom"/>
</dbReference>
<dbReference type="GO" id="GO:0051016">
    <property type="term" value="P:barbed-end actin filament capping"/>
    <property type="evidence" value="ECO:0007669"/>
    <property type="project" value="TreeGrafter"/>
</dbReference>
<sequence>MPVPNEKIETNRHKKQRRWSLIGILSKKKKLKKSQESVDFCPYDGKINQKVARNDHLERSTDCVIEQYTCSPRLIRRCNSLQYTNHMSTYEDINNQSTRNEWKTSQQSVYSSSSSACYSDIGVYRSCGNSNQSSHYIKEKNEQTSSVLNNAPLRCSSEIGYYHYKTNYSKKHPTFSVNSNKLIGKKIPPPPPPRDPNITTVYYFRDNRLMSREPDSSYFSQGSYDNIPDKGKTCVNETEYRNEYCTKEPPRSRRPIQICDVETLSTESKNSLPKMQTVEESLQELEDMYNSLGLSDEDLLDRAERRDLPTVHQNMRYQSFDELDCLTVKRVLPKARRSGVPDIISDDMAYRRLNKKESKRQSFVPGSFLLVLPTVYNLDKIPKPSSGEPDITLDDVVFRNQRQHLNFLKISDPQPPFGIPLGPIVGAAPTDYLHAVPEGRYKPSFHPRKIPDTVEDDLAFRSLRKDHKFKTCIDFSFIHRNRFRIDDLIPKLDNNRMKNDTHWIIKKRPSDYKCNEKNQVKLLYDDLVNSITADNQQNLMVVKINHHKPIMLTGFTFSEANQLSKSLFCTNLLQHEPHKLCLTNDTCITNDAPLLNLKLICPFPNALNKRNVNGALPVAQTCSKNYHTATYASDHRKYAAKKTPSASAQFTNLDLTTKSVDNKNQPNFRELIKREYTHRYLRSNDDFVVVGNKRAQNENIKHHFLKYNEDENTRSCATVEEPANVFSIVAAEPNTHYTYIHSDRPAPVSAVTSSASTSRNQTETFNNDLSSSSSSLSTSNVPSTEYPNLHDCFSGRLECNLTFKIRKTPTYYDVSNLNSLHTNSSKCPNYLSDSYVSNNNFYLFEHNIIRLSLPNRISYANNFNNHHCSSMDHNHQSHYIRHQPNSSKSILKRKSLEIMPADEDSPTPRIKADVDADPRVQQCSLKTFNFKSSFCRQGILKKQSASFDDESTQKPILKNRCQSCDDETLLGNNFSELHSILKRKTSEPSPEPPSHGILKRRGERDVRPLRDRCQTAVVDEPNRDCPKPILKKILSATVVADDKRPILKSTPKTDGLTKCDSSSKRPSVAQRISDLESGVIRDDPRSIRDCRLQHARGTRDRTRFRTQPVTPSEINAVKKTTAASTHSENDTQIMRNVSTSAYSSRSWVDNENVVGVTLKRANSVSTKTREFHSIFDKTVTDTCVISSDVNSNICTAKCRSSKYKQCQEKKLNAANRYSTQPVTNHELQEAKNLNSAKCKNDDDNGNTCTIDVDKVEEKIYLRKKMAESTKNHVQCLKEESKDEKDGKTSDMVHPKDDTKTVLKNKISPKNSLKKSTESKIQSKDKTKKNPEIKVQPVKIVKESADSERTKNRISRNVAINRSFNSNSKLELLRQEKFGTITKENEELPKPKKLIEPSSDNTDGTSVVNGGSIKDRLVALKKSGQMDWQKRILKIKPEDHEVSNNSINAAQDLLRKQLTRKIKSTEEPVECVDNILVDRLNQLETSSKDWKKRIEQKDTTNFTVAGKMQNKSLPPLTPVLLSVTQRSSLEKSSSSVMKKKIGDESNKQANVRRSLSMSDSKTKSYLNNKSEKIPLENGLNSMGKEKIVNVPIMIDDDFDKFFGSSIQTSNDGQIDNVDFDHLKSTRSDLLVQRKTVKFQQRKHEGSKNPLKALATNRDLAQQKYTENKSNLLLQRSLETSTINTPLAREALAALASKEDFASVNLRKSGDSTPTLLPPYKDLMLLHIKGRRRVQTRLVSPSADSVNQGDCYVLVTPSQIFVWIGEYSNVIERSHAAKVAQSIFDKKDLGCKFANQLYTINCDSSLPNSQHEKKFWTLLGVTSSETSSIKGQGAGHPDEDELYEAAIVSTNVVYEVTNDELVILPEISETVPKIEILDPSKTLVFDFGSEIYVWYGKNVNVAKRRPAIQLARQLYNDGYDYSQFDVSPIDVATCLGDRNKDTVYVKSGAKRPEWTLFAKITQHMETVLFREKFADWPDYSRVIRSSKKSDDKETGEHNTTCIDWSTEINAFDANEMLNMSVPEPDLVLEGSHLGRGSSYYDKDTLREFVINTIGVTVWHVREFDSTELELKSAGHFHSGDSYIIRWTYNVSIQGRELSGLPSRRMVTSGRNRCAYWYWHGRNATQNDQGAAALLTVQLDTEQGPQLRIDQGHEPPAFWNLFKGTAIVYRGKRNLTPNTWRLFMVHGANESEAHLTEVVCSTTQLRSQTSFILLNSENGMVFIWHGNGSSDAIRELSLKVASNLSKLDGVELGLADGVVPQEPKTISETNESSEFFRALGCKNSRRLCNQQLSRPVGHGTGDMKLFYFSSVLGQFKASLVAGAYVPSPYPYLQDHLYNVSQPATFMLDTGEELWLWQGWWPETAAVTTTEEGDADTEPTTFTTTALNHRGSSSTRHQAERRAAMQTALDYWKRRYGDSDDEDPKAFLVWAGLEPLRFTDCFPEWRDRDDIAEINIKHNHKPGETQPVEIELARITQESYPAAQLLQRPLPDGVDPTRLELYLSPASFKVHFTY</sequence>
<feature type="compositionally biased region" description="Low complexity" evidence="2">
    <location>
        <begin position="769"/>
        <end position="779"/>
    </location>
</feature>
<feature type="region of interest" description="Disordered" evidence="2">
    <location>
        <begin position="748"/>
        <end position="780"/>
    </location>
</feature>
<comment type="caution">
    <text evidence="4">The sequence shown here is derived from an EMBL/GenBank/DDBJ whole genome shotgun (WGS) entry which is preliminary data.</text>
</comment>
<dbReference type="SUPFAM" id="SSF55753">
    <property type="entry name" value="Actin depolymerizing proteins"/>
    <property type="match status" value="5"/>
</dbReference>
<dbReference type="GO" id="GO:0008154">
    <property type="term" value="P:actin polymerization or depolymerization"/>
    <property type="evidence" value="ECO:0007669"/>
    <property type="project" value="TreeGrafter"/>
</dbReference>
<dbReference type="InterPro" id="IPR029006">
    <property type="entry name" value="ADF-H/Gelsolin-like_dom_sf"/>
</dbReference>
<dbReference type="PANTHER" id="PTHR11977:SF45">
    <property type="entry name" value="SUPERVILLIN"/>
    <property type="match status" value="1"/>
</dbReference>
<accession>A0A6G0TZN1</accession>
<proteinExistence type="inferred from homology"/>
<feature type="region of interest" description="Disordered" evidence="2">
    <location>
        <begin position="1049"/>
        <end position="1071"/>
    </location>
</feature>
<evidence type="ECO:0000313" key="4">
    <source>
        <dbReference type="EMBL" id="KAE9541781.1"/>
    </source>
</evidence>
<feature type="compositionally biased region" description="Low complexity" evidence="2">
    <location>
        <begin position="748"/>
        <end position="758"/>
    </location>
</feature>
<dbReference type="EMBL" id="VYZN01000012">
    <property type="protein sequence ID" value="KAE9541781.1"/>
    <property type="molecule type" value="Genomic_DNA"/>
</dbReference>
<feature type="region of interest" description="Disordered" evidence="2">
    <location>
        <begin position="1270"/>
        <end position="1332"/>
    </location>
</feature>
<evidence type="ECO:0000256" key="2">
    <source>
        <dbReference type="SAM" id="MobiDB-lite"/>
    </source>
</evidence>
<evidence type="ECO:0000313" key="5">
    <source>
        <dbReference type="Proteomes" id="UP000475862"/>
    </source>
</evidence>
<dbReference type="InterPro" id="IPR036886">
    <property type="entry name" value="Villin_headpiece_dom_sf"/>
</dbReference>
<dbReference type="OrthoDB" id="28894at2759"/>
<organism evidence="4 5">
    <name type="scientific">Aphis glycines</name>
    <name type="common">Soybean aphid</name>
    <dbReference type="NCBI Taxonomy" id="307491"/>
    <lineage>
        <taxon>Eukaryota</taxon>
        <taxon>Metazoa</taxon>
        <taxon>Ecdysozoa</taxon>
        <taxon>Arthropoda</taxon>
        <taxon>Hexapoda</taxon>
        <taxon>Insecta</taxon>
        <taxon>Pterygota</taxon>
        <taxon>Neoptera</taxon>
        <taxon>Paraneoptera</taxon>
        <taxon>Hemiptera</taxon>
        <taxon>Sternorrhyncha</taxon>
        <taxon>Aphidomorpha</taxon>
        <taxon>Aphidoidea</taxon>
        <taxon>Aphididae</taxon>
        <taxon>Aphidini</taxon>
        <taxon>Aphis</taxon>
        <taxon>Aphis</taxon>
    </lineage>
</organism>
<dbReference type="Proteomes" id="UP000475862">
    <property type="component" value="Unassembled WGS sequence"/>
</dbReference>
<dbReference type="PANTHER" id="PTHR11977">
    <property type="entry name" value="VILLIN"/>
    <property type="match status" value="1"/>
</dbReference>
<dbReference type="Pfam" id="PF00626">
    <property type="entry name" value="Gelsolin"/>
    <property type="match status" value="2"/>
</dbReference>
<feature type="region of interest" description="Disordered" evidence="2">
    <location>
        <begin position="1529"/>
        <end position="1562"/>
    </location>
</feature>
<feature type="domain" description="Gelsolin-like" evidence="3">
    <location>
        <begin position="1736"/>
        <end position="1781"/>
    </location>
</feature>
<feature type="region of interest" description="Disordered" evidence="2">
    <location>
        <begin position="982"/>
        <end position="1009"/>
    </location>
</feature>
<feature type="compositionally biased region" description="Polar residues" evidence="2">
    <location>
        <begin position="1546"/>
        <end position="1562"/>
    </location>
</feature>